<reference evidence="8" key="1">
    <citation type="journal article" date="2020" name="Stud. Mycol.">
        <title>101 Dothideomycetes genomes: a test case for predicting lifestyles and emergence of pathogens.</title>
        <authorList>
            <person name="Haridas S."/>
            <person name="Albert R."/>
            <person name="Binder M."/>
            <person name="Bloem J."/>
            <person name="Labutti K."/>
            <person name="Salamov A."/>
            <person name="Andreopoulos B."/>
            <person name="Baker S."/>
            <person name="Barry K."/>
            <person name="Bills G."/>
            <person name="Bluhm B."/>
            <person name="Cannon C."/>
            <person name="Castanera R."/>
            <person name="Culley D."/>
            <person name="Daum C."/>
            <person name="Ezra D."/>
            <person name="Gonzalez J."/>
            <person name="Henrissat B."/>
            <person name="Kuo A."/>
            <person name="Liang C."/>
            <person name="Lipzen A."/>
            <person name="Lutzoni F."/>
            <person name="Magnuson J."/>
            <person name="Mondo S."/>
            <person name="Nolan M."/>
            <person name="Ohm R."/>
            <person name="Pangilinan J."/>
            <person name="Park H.-J."/>
            <person name="Ramirez L."/>
            <person name="Alfaro M."/>
            <person name="Sun H."/>
            <person name="Tritt A."/>
            <person name="Yoshinaga Y."/>
            <person name="Zwiers L.-H."/>
            <person name="Turgeon B."/>
            <person name="Goodwin S."/>
            <person name="Spatafora J."/>
            <person name="Crous P."/>
            <person name="Grigoriev I."/>
        </authorList>
    </citation>
    <scope>NUCLEOTIDE SEQUENCE</scope>
    <source>
        <strain evidence="8">CBS 133067</strain>
    </source>
</reference>
<dbReference type="OrthoDB" id="5295771at2759"/>
<protein>
    <recommendedName>
        <fullName evidence="3 6">Altered inheritance of mitochondria protein 24, mitochondrial</fullName>
    </recommendedName>
</protein>
<comment type="similarity">
    <text evidence="2 6">Belongs to the AIM24 family.</text>
</comment>
<comment type="caution">
    <text evidence="8">The sequence shown here is derived from an EMBL/GenBank/DDBJ whole genome shotgun (WGS) entry which is preliminary data.</text>
</comment>
<dbReference type="SUPFAM" id="SSF51219">
    <property type="entry name" value="TRAP-like"/>
    <property type="match status" value="1"/>
</dbReference>
<evidence type="ECO:0000313" key="9">
    <source>
        <dbReference type="Proteomes" id="UP000799772"/>
    </source>
</evidence>
<dbReference type="Pfam" id="PF01987">
    <property type="entry name" value="AIM24"/>
    <property type="match status" value="1"/>
</dbReference>
<keyword evidence="9" id="KW-1185">Reference proteome</keyword>
<dbReference type="GO" id="GO:0007007">
    <property type="term" value="P:inner mitochondrial membrane organization"/>
    <property type="evidence" value="ECO:0007669"/>
    <property type="project" value="TreeGrafter"/>
</dbReference>
<evidence type="ECO:0000313" key="8">
    <source>
        <dbReference type="EMBL" id="KAF2101724.1"/>
    </source>
</evidence>
<dbReference type="AlphaFoldDB" id="A0A9P4MDJ8"/>
<evidence type="ECO:0000256" key="3">
    <source>
        <dbReference type="ARBA" id="ARBA00013287"/>
    </source>
</evidence>
<dbReference type="InterPro" id="IPR016031">
    <property type="entry name" value="Trp_RNA-bd_attenuator-like_dom"/>
</dbReference>
<evidence type="ECO:0000256" key="7">
    <source>
        <dbReference type="SAM" id="MobiDB-lite"/>
    </source>
</evidence>
<accession>A0A9P4MDJ8</accession>
<dbReference type="InterPro" id="IPR036983">
    <property type="entry name" value="AIM24_sf"/>
</dbReference>
<evidence type="ECO:0000256" key="2">
    <source>
        <dbReference type="ARBA" id="ARBA00009322"/>
    </source>
</evidence>
<dbReference type="Proteomes" id="UP000799772">
    <property type="component" value="Unassembled WGS sequence"/>
</dbReference>
<organism evidence="8 9">
    <name type="scientific">Rhizodiscina lignyota</name>
    <dbReference type="NCBI Taxonomy" id="1504668"/>
    <lineage>
        <taxon>Eukaryota</taxon>
        <taxon>Fungi</taxon>
        <taxon>Dikarya</taxon>
        <taxon>Ascomycota</taxon>
        <taxon>Pezizomycotina</taxon>
        <taxon>Dothideomycetes</taxon>
        <taxon>Pleosporomycetidae</taxon>
        <taxon>Aulographales</taxon>
        <taxon>Rhizodiscinaceae</taxon>
        <taxon>Rhizodiscina</taxon>
    </lineage>
</organism>
<dbReference type="InterPro" id="IPR002838">
    <property type="entry name" value="AIM24"/>
</dbReference>
<sequence length="385" mass="42006">MRRRPFQAFGSCVAPKPSCLARSISIRSSIPRRYAQVQAAPSYSADAADNFSNDDVNPLPVSPPDAQFEVLGHPYSLLSVKLSPSQNLYTRRGSLVAVSGKPDDAVSTLSVLGPLRRSALGIPFLYQRISSTSPMTALLSTKSAISSFSVIHLDGRIDWIVAQRSGLLAWSGHTLSVSPRANTKMSLAHWGNSHITGRGLVALVGKGQIYQINLKANEQYIAHPSNVLAYTINQIPPLPFRFKSTTLRLQIPDISSWLPDTRFFRVMRESTAWKSIAAFLFSLRTWTRRTIWGDRLFLQFQGPMTILLQSRASGLTDSLTNRDVNEIADTPAGAVQDAVVLDLKAESRAASSVTPTAPPASPTAEQPAKMRMATVRGGKVSFQDS</sequence>
<keyword evidence="4" id="KW-0809">Transit peptide</keyword>
<name>A0A9P4MDJ8_9PEZI</name>
<dbReference type="Gene3D" id="3.60.160.10">
    <property type="entry name" value="Mitochondrial biogenesis AIM24"/>
    <property type="match status" value="1"/>
</dbReference>
<feature type="region of interest" description="Disordered" evidence="7">
    <location>
        <begin position="348"/>
        <end position="371"/>
    </location>
</feature>
<comment type="subcellular location">
    <subcellularLocation>
        <location evidence="1 6">Mitochondrion</location>
    </subcellularLocation>
</comment>
<proteinExistence type="inferred from homology"/>
<evidence type="ECO:0000256" key="6">
    <source>
        <dbReference type="RuleBase" id="RU363045"/>
    </source>
</evidence>
<keyword evidence="5 6" id="KW-0496">Mitochondrion</keyword>
<gene>
    <name evidence="8" type="ORF">NA57DRAFT_64429</name>
</gene>
<evidence type="ECO:0000256" key="1">
    <source>
        <dbReference type="ARBA" id="ARBA00004173"/>
    </source>
</evidence>
<dbReference type="PANTHER" id="PTHR36959:SF2">
    <property type="entry name" value="ALTERED INHERITANCE OF MITOCHONDRIA PROTEIN 24, MITOCHONDRIAL"/>
    <property type="match status" value="1"/>
</dbReference>
<dbReference type="PANTHER" id="PTHR36959">
    <property type="entry name" value="ALTERED INHERITANCE OF MITOCHONDRIA PROTEIN 24, MITOCHONDRIAL"/>
    <property type="match status" value="1"/>
</dbReference>
<dbReference type="GO" id="GO:0005743">
    <property type="term" value="C:mitochondrial inner membrane"/>
    <property type="evidence" value="ECO:0007669"/>
    <property type="project" value="TreeGrafter"/>
</dbReference>
<evidence type="ECO:0000256" key="5">
    <source>
        <dbReference type="ARBA" id="ARBA00023128"/>
    </source>
</evidence>
<evidence type="ECO:0000256" key="4">
    <source>
        <dbReference type="ARBA" id="ARBA00022946"/>
    </source>
</evidence>
<dbReference type="EMBL" id="ML978123">
    <property type="protein sequence ID" value="KAF2101724.1"/>
    <property type="molecule type" value="Genomic_DNA"/>
</dbReference>